<dbReference type="EMBL" id="JACJIQ010000009">
    <property type="protein sequence ID" value="MBA9077754.1"/>
    <property type="molecule type" value="Genomic_DNA"/>
</dbReference>
<feature type="compositionally biased region" description="Basic and acidic residues" evidence="1">
    <location>
        <begin position="44"/>
        <end position="56"/>
    </location>
</feature>
<dbReference type="Proteomes" id="UP000563094">
    <property type="component" value="Unassembled WGS sequence"/>
</dbReference>
<dbReference type="AlphaFoldDB" id="A0A839GDS4"/>
<protein>
    <submittedName>
        <fullName evidence="2">Uncharacterized protein</fullName>
    </submittedName>
</protein>
<organism evidence="2 3">
    <name type="scientific">Rufibacter quisquiliarum</name>
    <dbReference type="NCBI Taxonomy" id="1549639"/>
    <lineage>
        <taxon>Bacteria</taxon>
        <taxon>Pseudomonadati</taxon>
        <taxon>Bacteroidota</taxon>
        <taxon>Cytophagia</taxon>
        <taxon>Cytophagales</taxon>
        <taxon>Hymenobacteraceae</taxon>
        <taxon>Rufibacter</taxon>
    </lineage>
</organism>
<name>A0A839GDS4_9BACT</name>
<reference evidence="2 3" key="1">
    <citation type="submission" date="2020-08" db="EMBL/GenBank/DDBJ databases">
        <title>Genomic Encyclopedia of Type Strains, Phase IV (KMG-IV): sequencing the most valuable type-strain genomes for metagenomic binning, comparative biology and taxonomic classification.</title>
        <authorList>
            <person name="Goeker M."/>
        </authorList>
    </citation>
    <scope>NUCLEOTIDE SEQUENCE [LARGE SCALE GENOMIC DNA]</scope>
    <source>
        <strain evidence="2 3">DSM 29854</strain>
    </source>
</reference>
<feature type="region of interest" description="Disordered" evidence="1">
    <location>
        <begin position="1"/>
        <end position="122"/>
    </location>
</feature>
<evidence type="ECO:0000313" key="3">
    <source>
        <dbReference type="Proteomes" id="UP000563094"/>
    </source>
</evidence>
<evidence type="ECO:0000313" key="2">
    <source>
        <dbReference type="EMBL" id="MBA9077754.1"/>
    </source>
</evidence>
<evidence type="ECO:0000256" key="1">
    <source>
        <dbReference type="SAM" id="MobiDB-lite"/>
    </source>
</evidence>
<sequence length="122" mass="13373">MDTRDEDRQNPDSPGNIHDESHQRNAPGNHPDPTAKRNIGPGGDTERNDQKDKLENLHIGGNEITGYGANDRTDTESFAQGPGFEFEGSYEEMDGSVNGVRSSDQPFGSDETEPSENDPTRI</sequence>
<feature type="compositionally biased region" description="Basic and acidic residues" evidence="1">
    <location>
        <begin position="1"/>
        <end position="10"/>
    </location>
</feature>
<accession>A0A839GDS4</accession>
<proteinExistence type="predicted"/>
<keyword evidence="3" id="KW-1185">Reference proteome</keyword>
<gene>
    <name evidence="2" type="ORF">FHS90_002473</name>
</gene>
<dbReference type="RefSeq" id="WP_182513194.1">
    <property type="nucleotide sequence ID" value="NZ_JACJIQ010000009.1"/>
</dbReference>
<comment type="caution">
    <text evidence="2">The sequence shown here is derived from an EMBL/GenBank/DDBJ whole genome shotgun (WGS) entry which is preliminary data.</text>
</comment>